<dbReference type="AlphaFoldDB" id="A0A1U7Y8Z0"/>
<feature type="region of interest" description="Disordered" evidence="1">
    <location>
        <begin position="64"/>
        <end position="121"/>
    </location>
</feature>
<feature type="compositionally biased region" description="Basic residues" evidence="1">
    <location>
        <begin position="74"/>
        <end position="104"/>
    </location>
</feature>
<evidence type="ECO:0000313" key="2">
    <source>
        <dbReference type="Proteomes" id="UP000189701"/>
    </source>
</evidence>
<dbReference type="PANTHER" id="PTHR47592">
    <property type="entry name" value="PBF68 PROTEIN"/>
    <property type="match status" value="1"/>
</dbReference>
<name>A0A1U7Y8Z0_NICSY</name>
<protein>
    <submittedName>
        <fullName evidence="3">Uncharacterized protein LOC104244630</fullName>
    </submittedName>
</protein>
<organism evidence="2 3">
    <name type="scientific">Nicotiana sylvestris</name>
    <name type="common">Wood tobacco</name>
    <name type="synonym">South American tobacco</name>
    <dbReference type="NCBI Taxonomy" id="4096"/>
    <lineage>
        <taxon>Eukaryota</taxon>
        <taxon>Viridiplantae</taxon>
        <taxon>Streptophyta</taxon>
        <taxon>Embryophyta</taxon>
        <taxon>Tracheophyta</taxon>
        <taxon>Spermatophyta</taxon>
        <taxon>Magnoliopsida</taxon>
        <taxon>eudicotyledons</taxon>
        <taxon>Gunneridae</taxon>
        <taxon>Pentapetalae</taxon>
        <taxon>asterids</taxon>
        <taxon>lamiids</taxon>
        <taxon>Solanales</taxon>
        <taxon>Solanaceae</taxon>
        <taxon>Nicotianoideae</taxon>
        <taxon>Nicotianeae</taxon>
        <taxon>Nicotiana</taxon>
    </lineage>
</organism>
<reference evidence="2" key="1">
    <citation type="journal article" date="2013" name="Genome Biol.">
        <title>Reference genomes and transcriptomes of Nicotiana sylvestris and Nicotiana tomentosiformis.</title>
        <authorList>
            <person name="Sierro N."/>
            <person name="Battey J.N."/>
            <person name="Ouadi S."/>
            <person name="Bovet L."/>
            <person name="Goepfert S."/>
            <person name="Bakaher N."/>
            <person name="Peitsch M.C."/>
            <person name="Ivanov N.V."/>
        </authorList>
    </citation>
    <scope>NUCLEOTIDE SEQUENCE [LARGE SCALE GENOMIC DNA]</scope>
</reference>
<reference evidence="3" key="2">
    <citation type="submission" date="2025-08" db="UniProtKB">
        <authorList>
            <consortium name="RefSeq"/>
        </authorList>
    </citation>
    <scope>IDENTIFICATION</scope>
    <source>
        <tissue evidence="3">Leaf</tissue>
    </source>
</reference>
<evidence type="ECO:0000313" key="3">
    <source>
        <dbReference type="RefSeq" id="XP_009798401.1"/>
    </source>
</evidence>
<dbReference type="Proteomes" id="UP000189701">
    <property type="component" value="Unplaced"/>
</dbReference>
<proteinExistence type="predicted"/>
<sequence>MVINEAFQVAAFIEKLPPLWKDFKNYLKYKRKEMTLEDLIVRLRIEEDNKNAEKKSRGNSTIIRANIVEEAPQNKKRKKASGPKNYPSKKKFKGNFHNYGKSRHKAVDCRAPKNDKKKKNQANMVENAEEMEDLCTILSECNLDLTRQFSWEIRLQPKLKELARLR</sequence>
<dbReference type="RefSeq" id="XP_009798401.1">
    <property type="nucleotide sequence ID" value="XM_009800099.1"/>
</dbReference>
<feature type="compositionally biased region" description="Basic and acidic residues" evidence="1">
    <location>
        <begin position="105"/>
        <end position="114"/>
    </location>
</feature>
<gene>
    <name evidence="3" type="primary">LOC104244630</name>
</gene>
<keyword evidence="2" id="KW-1185">Reference proteome</keyword>
<accession>A0A1U7Y8Z0</accession>
<dbReference type="PANTHER" id="PTHR47592:SF27">
    <property type="entry name" value="OS08G0421700 PROTEIN"/>
    <property type="match status" value="1"/>
</dbReference>
<evidence type="ECO:0000256" key="1">
    <source>
        <dbReference type="SAM" id="MobiDB-lite"/>
    </source>
</evidence>
<dbReference type="eggNOG" id="ENOG502SEAH">
    <property type="taxonomic scope" value="Eukaryota"/>
</dbReference>